<dbReference type="AlphaFoldDB" id="W2K9E3"/>
<organism evidence="1">
    <name type="scientific">Phytophthora nicotianae</name>
    <name type="common">Potato buckeye rot agent</name>
    <name type="synonym">Phytophthora parasitica</name>
    <dbReference type="NCBI Taxonomy" id="4792"/>
    <lineage>
        <taxon>Eukaryota</taxon>
        <taxon>Sar</taxon>
        <taxon>Stramenopiles</taxon>
        <taxon>Oomycota</taxon>
        <taxon>Peronosporomycetes</taxon>
        <taxon>Peronosporales</taxon>
        <taxon>Peronosporaceae</taxon>
        <taxon>Phytophthora</taxon>
    </lineage>
</organism>
<gene>
    <name evidence="1" type="ORF">L917_17897</name>
</gene>
<name>W2K9E3_PHYNI</name>
<dbReference type="Proteomes" id="UP000054423">
    <property type="component" value="Unassembled WGS sequence"/>
</dbReference>
<reference evidence="1" key="1">
    <citation type="submission" date="2013-11" db="EMBL/GenBank/DDBJ databases">
        <title>The Genome Sequence of Phytophthora parasitica CHvinca01.</title>
        <authorList>
            <consortium name="The Broad Institute Genomics Platform"/>
            <person name="Russ C."/>
            <person name="Tyler B."/>
            <person name="Panabieres F."/>
            <person name="Shan W."/>
            <person name="Tripathy S."/>
            <person name="Grunwald N."/>
            <person name="Machado M."/>
            <person name="Johnson C.S."/>
            <person name="Arredondo F."/>
            <person name="Hong C."/>
            <person name="Coffey M."/>
            <person name="Young S.K."/>
            <person name="Zeng Q."/>
            <person name="Gargeya S."/>
            <person name="Fitzgerald M."/>
            <person name="Abouelleil A."/>
            <person name="Alvarado L."/>
            <person name="Chapman S.B."/>
            <person name="Gainer-Dewar J."/>
            <person name="Goldberg J."/>
            <person name="Griggs A."/>
            <person name="Gujja S."/>
            <person name="Hansen M."/>
            <person name="Howarth C."/>
            <person name="Imamovic A."/>
            <person name="Ireland A."/>
            <person name="Larimer J."/>
            <person name="McCowan C."/>
            <person name="Murphy C."/>
            <person name="Pearson M."/>
            <person name="Poon T.W."/>
            <person name="Priest M."/>
            <person name="Roberts A."/>
            <person name="Saif S."/>
            <person name="Shea T."/>
            <person name="Sykes S."/>
            <person name="Wortman J."/>
            <person name="Nusbaum C."/>
            <person name="Birren B."/>
        </authorList>
    </citation>
    <scope>NUCLEOTIDE SEQUENCE [LARGE SCALE GENOMIC DNA]</scope>
    <source>
        <strain evidence="1">CHvinca01</strain>
    </source>
</reference>
<dbReference type="EMBL" id="KI682431">
    <property type="protein sequence ID" value="ETL81856.1"/>
    <property type="molecule type" value="Genomic_DNA"/>
</dbReference>
<accession>W2K9E3</accession>
<evidence type="ECO:0000313" key="1">
    <source>
        <dbReference type="EMBL" id="ETL81856.1"/>
    </source>
</evidence>
<sequence length="58" mass="6255">MGRTTDTKDIPKATRESIALVLAKLSRNGRLKRGAGVAAAAKLGCCRQRALILFKEKT</sequence>
<protein>
    <submittedName>
        <fullName evidence="1">Uncharacterized protein</fullName>
    </submittedName>
</protein>
<proteinExistence type="predicted"/>